<dbReference type="GO" id="GO:0003700">
    <property type="term" value="F:DNA-binding transcription factor activity"/>
    <property type="evidence" value="ECO:0007669"/>
    <property type="project" value="InterPro"/>
</dbReference>
<dbReference type="GO" id="GO:1900376">
    <property type="term" value="P:regulation of secondary metabolite biosynthetic process"/>
    <property type="evidence" value="ECO:0007669"/>
    <property type="project" value="TreeGrafter"/>
</dbReference>
<proteinExistence type="inferred from homology"/>
<keyword evidence="6" id="KW-0804">Transcription</keyword>
<dbReference type="RefSeq" id="WP_259312474.1">
    <property type="nucleotide sequence ID" value="NZ_CP087164.1"/>
</dbReference>
<feature type="binding site" evidence="8">
    <location>
        <position position="93"/>
    </location>
    <ligand>
        <name>Fe cation</name>
        <dbReference type="ChEBI" id="CHEBI:24875"/>
    </ligand>
</feature>
<feature type="binding site" evidence="7">
    <location>
        <position position="99"/>
    </location>
    <ligand>
        <name>Zn(2+)</name>
        <dbReference type="ChEBI" id="CHEBI:29105"/>
    </ligand>
</feature>
<dbReference type="Gene3D" id="1.10.10.10">
    <property type="entry name" value="Winged helix-like DNA-binding domain superfamily/Winged helix DNA-binding domain"/>
    <property type="match status" value="1"/>
</dbReference>
<dbReference type="Gene3D" id="3.30.1490.190">
    <property type="match status" value="1"/>
</dbReference>
<dbReference type="EMBL" id="CP087164">
    <property type="protein sequence ID" value="UGS38452.1"/>
    <property type="molecule type" value="Genomic_DNA"/>
</dbReference>
<evidence type="ECO:0000313" key="9">
    <source>
        <dbReference type="EMBL" id="UGS38452.1"/>
    </source>
</evidence>
<dbReference type="GO" id="GO:0008270">
    <property type="term" value="F:zinc ion binding"/>
    <property type="evidence" value="ECO:0007669"/>
    <property type="project" value="TreeGrafter"/>
</dbReference>
<dbReference type="Proteomes" id="UP001162834">
    <property type="component" value="Chromosome"/>
</dbReference>
<keyword evidence="8" id="KW-0408">Iron</keyword>
<evidence type="ECO:0000256" key="5">
    <source>
        <dbReference type="ARBA" id="ARBA00023125"/>
    </source>
</evidence>
<reference evidence="9" key="1">
    <citation type="journal article" date="2022" name="Int. J. Syst. Evol. Microbiol.">
        <title>Pseudomonas aegrilactucae sp. nov. and Pseudomonas morbosilactucae sp. nov., pathogens causing bacterial rot of lettuce in Japan.</title>
        <authorList>
            <person name="Sawada H."/>
            <person name="Fujikawa T."/>
            <person name="Satou M."/>
        </authorList>
    </citation>
    <scope>NUCLEOTIDE SEQUENCE</scope>
    <source>
        <strain evidence="9">0166_1</strain>
    </source>
</reference>
<feature type="binding site" evidence="7">
    <location>
        <position position="140"/>
    </location>
    <ligand>
        <name>Zn(2+)</name>
        <dbReference type="ChEBI" id="CHEBI:29105"/>
    </ligand>
</feature>
<name>A0A9E6Y2T5_9ACTN</name>
<dbReference type="KEGG" id="sbae:DSM104329_04881"/>
<comment type="cofactor">
    <cofactor evidence="8">
        <name>Mn(2+)</name>
        <dbReference type="ChEBI" id="CHEBI:29035"/>
    </cofactor>
    <cofactor evidence="8">
        <name>Fe(2+)</name>
        <dbReference type="ChEBI" id="CHEBI:29033"/>
    </cofactor>
    <text evidence="8">Binds 1 Mn(2+) or Fe(2+) ion per subunit.</text>
</comment>
<evidence type="ECO:0000256" key="8">
    <source>
        <dbReference type="PIRSR" id="PIRSR602481-2"/>
    </source>
</evidence>
<gene>
    <name evidence="9" type="primary">perR_3</name>
    <name evidence="9" type="ORF">DSM104329_04881</name>
</gene>
<evidence type="ECO:0000256" key="1">
    <source>
        <dbReference type="ARBA" id="ARBA00007957"/>
    </source>
</evidence>
<organism evidence="9 10">
    <name type="scientific">Capillimicrobium parvum</name>
    <dbReference type="NCBI Taxonomy" id="2884022"/>
    <lineage>
        <taxon>Bacteria</taxon>
        <taxon>Bacillati</taxon>
        <taxon>Actinomycetota</taxon>
        <taxon>Thermoleophilia</taxon>
        <taxon>Solirubrobacterales</taxon>
        <taxon>Capillimicrobiaceae</taxon>
        <taxon>Capillimicrobium</taxon>
    </lineage>
</organism>
<keyword evidence="5" id="KW-0238">DNA-binding</keyword>
<dbReference type="Pfam" id="PF01475">
    <property type="entry name" value="FUR"/>
    <property type="match status" value="1"/>
</dbReference>
<dbReference type="GO" id="GO:0000976">
    <property type="term" value="F:transcription cis-regulatory region binding"/>
    <property type="evidence" value="ECO:0007669"/>
    <property type="project" value="TreeGrafter"/>
</dbReference>
<feature type="binding site" evidence="7">
    <location>
        <position position="102"/>
    </location>
    <ligand>
        <name>Zn(2+)</name>
        <dbReference type="ChEBI" id="CHEBI:29105"/>
    </ligand>
</feature>
<dbReference type="CDD" id="cd07153">
    <property type="entry name" value="Fur_like"/>
    <property type="match status" value="1"/>
</dbReference>
<protein>
    <submittedName>
        <fullName evidence="9">Peroxide-responsive repressor PerR</fullName>
    </submittedName>
</protein>
<sequence length="145" mass="15926">MSAEWIEHAEARLTDAGYRRGASRRAVIELLAKGHCAMTAAEIEDRLRADGRAVGRASVYRTLEQLDELHLVSRLDVGQGTARYEAALPGGDHHHHMVCDTCGTVQPFEDPELERTIARLADRVPAFTVGEHDVVLHGECARCAS</sequence>
<dbReference type="InterPro" id="IPR043135">
    <property type="entry name" value="Fur_C"/>
</dbReference>
<dbReference type="PANTHER" id="PTHR33202:SF7">
    <property type="entry name" value="FERRIC UPTAKE REGULATION PROTEIN"/>
    <property type="match status" value="1"/>
</dbReference>
<evidence type="ECO:0000256" key="7">
    <source>
        <dbReference type="PIRSR" id="PIRSR602481-1"/>
    </source>
</evidence>
<evidence type="ECO:0000256" key="4">
    <source>
        <dbReference type="ARBA" id="ARBA00023015"/>
    </source>
</evidence>
<comment type="similarity">
    <text evidence="1">Belongs to the Fur family.</text>
</comment>
<evidence type="ECO:0000256" key="2">
    <source>
        <dbReference type="ARBA" id="ARBA00022491"/>
    </source>
</evidence>
<dbReference type="InterPro" id="IPR036388">
    <property type="entry name" value="WH-like_DNA-bd_sf"/>
</dbReference>
<keyword evidence="7" id="KW-0479">Metal-binding</keyword>
<dbReference type="PANTHER" id="PTHR33202">
    <property type="entry name" value="ZINC UPTAKE REGULATION PROTEIN"/>
    <property type="match status" value="1"/>
</dbReference>
<keyword evidence="2" id="KW-0678">Repressor</keyword>
<dbReference type="GO" id="GO:0045892">
    <property type="term" value="P:negative regulation of DNA-templated transcription"/>
    <property type="evidence" value="ECO:0007669"/>
    <property type="project" value="TreeGrafter"/>
</dbReference>
<feature type="binding site" evidence="8">
    <location>
        <position position="132"/>
    </location>
    <ligand>
        <name>Fe cation</name>
        <dbReference type="ChEBI" id="CHEBI:24875"/>
    </ligand>
</feature>
<evidence type="ECO:0000313" key="10">
    <source>
        <dbReference type="Proteomes" id="UP001162834"/>
    </source>
</evidence>
<dbReference type="InterPro" id="IPR036390">
    <property type="entry name" value="WH_DNA-bd_sf"/>
</dbReference>
<feature type="binding site" evidence="7">
    <location>
        <position position="143"/>
    </location>
    <ligand>
        <name>Zn(2+)</name>
        <dbReference type="ChEBI" id="CHEBI:29105"/>
    </ligand>
</feature>
<feature type="binding site" evidence="8">
    <location>
        <position position="114"/>
    </location>
    <ligand>
        <name>Fe cation</name>
        <dbReference type="ChEBI" id="CHEBI:24875"/>
    </ligand>
</feature>
<evidence type="ECO:0000256" key="6">
    <source>
        <dbReference type="ARBA" id="ARBA00023163"/>
    </source>
</evidence>
<dbReference type="SUPFAM" id="SSF46785">
    <property type="entry name" value="Winged helix' DNA-binding domain"/>
    <property type="match status" value="1"/>
</dbReference>
<dbReference type="InterPro" id="IPR002481">
    <property type="entry name" value="FUR"/>
</dbReference>
<keyword evidence="3 7" id="KW-0862">Zinc</keyword>
<evidence type="ECO:0000256" key="3">
    <source>
        <dbReference type="ARBA" id="ARBA00022833"/>
    </source>
</evidence>
<keyword evidence="4" id="KW-0805">Transcription regulation</keyword>
<keyword evidence="10" id="KW-1185">Reference proteome</keyword>
<dbReference type="AlphaFoldDB" id="A0A9E6Y2T5"/>
<accession>A0A9E6Y2T5</accession>
<comment type="cofactor">
    <cofactor evidence="7">
        <name>Zn(2+)</name>
        <dbReference type="ChEBI" id="CHEBI:29105"/>
    </cofactor>
    <text evidence="7">Binds 1 zinc ion per subunit.</text>
</comment>